<evidence type="ECO:0000313" key="2">
    <source>
        <dbReference type="Proteomes" id="UP000315364"/>
    </source>
</evidence>
<dbReference type="RefSeq" id="WP_146288633.1">
    <property type="nucleotide sequence ID" value="NZ_CP042304.1"/>
</dbReference>
<dbReference type="OrthoDB" id="9806494at2"/>
<organism evidence="1 2">
    <name type="scientific">Devosia ginsengisoli</name>
    <dbReference type="NCBI Taxonomy" id="400770"/>
    <lineage>
        <taxon>Bacteria</taxon>
        <taxon>Pseudomonadati</taxon>
        <taxon>Pseudomonadota</taxon>
        <taxon>Alphaproteobacteria</taxon>
        <taxon>Hyphomicrobiales</taxon>
        <taxon>Devosiaceae</taxon>
        <taxon>Devosia</taxon>
    </lineage>
</organism>
<dbReference type="PANTHER" id="PTHR36439:SF1">
    <property type="entry name" value="DUF1697 DOMAIN-CONTAINING PROTEIN"/>
    <property type="match status" value="1"/>
</dbReference>
<accession>A0A5B8LQC5</accession>
<keyword evidence="2" id="KW-1185">Reference proteome</keyword>
<gene>
    <name evidence="1" type="ORF">FPZ08_03130</name>
</gene>
<dbReference type="SUPFAM" id="SSF160379">
    <property type="entry name" value="SP0830-like"/>
    <property type="match status" value="1"/>
</dbReference>
<dbReference type="Proteomes" id="UP000315364">
    <property type="component" value="Chromosome"/>
</dbReference>
<proteinExistence type="predicted"/>
<name>A0A5B8LQC5_9HYPH</name>
<dbReference type="Gene3D" id="3.30.70.1280">
    <property type="entry name" value="SP0830-like domains"/>
    <property type="match status" value="1"/>
</dbReference>
<dbReference type="KEGG" id="dea:FPZ08_03130"/>
<evidence type="ECO:0000313" key="1">
    <source>
        <dbReference type="EMBL" id="QDZ09824.1"/>
    </source>
</evidence>
<protein>
    <submittedName>
        <fullName evidence="1">DUF1697 domain-containing protein</fullName>
    </submittedName>
</protein>
<dbReference type="Pfam" id="PF08002">
    <property type="entry name" value="DUF1697"/>
    <property type="match status" value="1"/>
</dbReference>
<sequence>MTIYVILLRAIGPITHKIMSMAQWRDAVAAAGYDAPQTYVATGNMIVGSDKGIAEVTADMNAVVRGLGLGPGNVAVVRKAATLHRLVKANPLPEAAAERPSELTVYFFAGARPDFSWLGDYEGPERVHIEGTHLFVDYAGRASQSPRLPGLIEKRAGTVTARNWNTVRGLAERAAARG</sequence>
<dbReference type="AlphaFoldDB" id="A0A5B8LQC5"/>
<reference evidence="1 2" key="1">
    <citation type="submission" date="2019-07" db="EMBL/GenBank/DDBJ databases">
        <title>Full genome sequence of Devosia sp. Gsoil 520.</title>
        <authorList>
            <person name="Im W.-T."/>
        </authorList>
    </citation>
    <scope>NUCLEOTIDE SEQUENCE [LARGE SCALE GENOMIC DNA]</scope>
    <source>
        <strain evidence="1 2">Gsoil 520</strain>
    </source>
</reference>
<dbReference type="PANTHER" id="PTHR36439">
    <property type="entry name" value="BLL4334 PROTEIN"/>
    <property type="match status" value="1"/>
</dbReference>
<dbReference type="EMBL" id="CP042304">
    <property type="protein sequence ID" value="QDZ09824.1"/>
    <property type="molecule type" value="Genomic_DNA"/>
</dbReference>
<dbReference type="InterPro" id="IPR012545">
    <property type="entry name" value="DUF1697"/>
</dbReference>